<evidence type="ECO:0000259" key="2">
    <source>
        <dbReference type="Pfam" id="PF17919"/>
    </source>
</evidence>
<name>A0ABQ4ZPS3_9ASTR</name>
<organism evidence="3 4">
    <name type="scientific">Tanacetum coccineum</name>
    <dbReference type="NCBI Taxonomy" id="301880"/>
    <lineage>
        <taxon>Eukaryota</taxon>
        <taxon>Viridiplantae</taxon>
        <taxon>Streptophyta</taxon>
        <taxon>Embryophyta</taxon>
        <taxon>Tracheophyta</taxon>
        <taxon>Spermatophyta</taxon>
        <taxon>Magnoliopsida</taxon>
        <taxon>eudicotyledons</taxon>
        <taxon>Gunneridae</taxon>
        <taxon>Pentapetalae</taxon>
        <taxon>asterids</taxon>
        <taxon>campanulids</taxon>
        <taxon>Asterales</taxon>
        <taxon>Asteraceae</taxon>
        <taxon>Asteroideae</taxon>
        <taxon>Anthemideae</taxon>
        <taxon>Anthemidinae</taxon>
        <taxon>Tanacetum</taxon>
    </lineage>
</organism>
<keyword evidence="4" id="KW-1185">Reference proteome</keyword>
<evidence type="ECO:0000313" key="3">
    <source>
        <dbReference type="EMBL" id="GJS91000.1"/>
    </source>
</evidence>
<dbReference type="InterPro" id="IPR041577">
    <property type="entry name" value="RT_RNaseH_2"/>
</dbReference>
<dbReference type="Pfam" id="PF17919">
    <property type="entry name" value="RT_RNaseH_2"/>
    <property type="match status" value="1"/>
</dbReference>
<dbReference type="InterPro" id="IPR043128">
    <property type="entry name" value="Rev_trsase/Diguanyl_cyclase"/>
</dbReference>
<feature type="transmembrane region" description="Helical" evidence="1">
    <location>
        <begin position="41"/>
        <end position="64"/>
    </location>
</feature>
<accession>A0ABQ4ZPS3</accession>
<keyword evidence="1" id="KW-0812">Transmembrane</keyword>
<keyword evidence="3" id="KW-0695">RNA-directed DNA polymerase</keyword>
<protein>
    <submittedName>
        <fullName evidence="3">Reverse transcriptase domain-containing protein</fullName>
    </submittedName>
</protein>
<dbReference type="InterPro" id="IPR043502">
    <property type="entry name" value="DNA/RNA_pol_sf"/>
</dbReference>
<gene>
    <name evidence="3" type="ORF">Tco_0773636</name>
</gene>
<reference evidence="3" key="2">
    <citation type="submission" date="2022-01" db="EMBL/GenBank/DDBJ databases">
        <authorList>
            <person name="Yamashiro T."/>
            <person name="Shiraishi A."/>
            <person name="Satake H."/>
            <person name="Nakayama K."/>
        </authorList>
    </citation>
    <scope>NUCLEOTIDE SEQUENCE</scope>
</reference>
<sequence>MSRMEWRPQRAEDDAVRQMMRTHVLVARAQIDTVEDTGSSFIIIISICIDIVIISHVHCILVIIRIMPVTRQGANDAMTPESIQAMIDRAIQRNSTQDDGSQSLGGGIRRPVQPARKNVKFDWGEKEEAAFQLIKQKLCSAPILALPKGLENFVIYCDVSHKGLGAVLMQNEKVKAYASRQLKIYEKNYTTHDLELGAVVFALKMWRHYLYETRIRIFKKKSKKKAKSKQFQARSGKGKVKSMKEMDRYRCTLRPETVEALYCAKDWLRSEIFVNMDSVVKMEFPI</sequence>
<dbReference type="PANTHER" id="PTHR34072">
    <property type="entry name" value="ENZYMATIC POLYPROTEIN-RELATED"/>
    <property type="match status" value="1"/>
</dbReference>
<dbReference type="Proteomes" id="UP001151760">
    <property type="component" value="Unassembled WGS sequence"/>
</dbReference>
<dbReference type="SUPFAM" id="SSF56672">
    <property type="entry name" value="DNA/RNA polymerases"/>
    <property type="match status" value="1"/>
</dbReference>
<keyword evidence="3" id="KW-0548">Nucleotidyltransferase</keyword>
<comment type="caution">
    <text evidence="3">The sequence shown here is derived from an EMBL/GenBank/DDBJ whole genome shotgun (WGS) entry which is preliminary data.</text>
</comment>
<dbReference type="GO" id="GO:0003964">
    <property type="term" value="F:RNA-directed DNA polymerase activity"/>
    <property type="evidence" value="ECO:0007669"/>
    <property type="project" value="UniProtKB-KW"/>
</dbReference>
<dbReference type="Gene3D" id="3.30.70.270">
    <property type="match status" value="1"/>
</dbReference>
<evidence type="ECO:0000313" key="4">
    <source>
        <dbReference type="Proteomes" id="UP001151760"/>
    </source>
</evidence>
<dbReference type="PANTHER" id="PTHR34072:SF52">
    <property type="entry name" value="RIBONUCLEASE H"/>
    <property type="match status" value="1"/>
</dbReference>
<dbReference type="EMBL" id="BQNB010011471">
    <property type="protein sequence ID" value="GJS91000.1"/>
    <property type="molecule type" value="Genomic_DNA"/>
</dbReference>
<keyword evidence="1" id="KW-0472">Membrane</keyword>
<keyword evidence="3" id="KW-0808">Transferase</keyword>
<feature type="domain" description="Reverse transcriptase/retrotransposon-derived protein RNase H-like" evidence="2">
    <location>
        <begin position="123"/>
        <end position="217"/>
    </location>
</feature>
<keyword evidence="1" id="KW-1133">Transmembrane helix</keyword>
<reference evidence="3" key="1">
    <citation type="journal article" date="2022" name="Int. J. Mol. Sci.">
        <title>Draft Genome of Tanacetum Coccineum: Genomic Comparison of Closely Related Tanacetum-Family Plants.</title>
        <authorList>
            <person name="Yamashiro T."/>
            <person name="Shiraishi A."/>
            <person name="Nakayama K."/>
            <person name="Satake H."/>
        </authorList>
    </citation>
    <scope>NUCLEOTIDE SEQUENCE</scope>
</reference>
<evidence type="ECO:0000256" key="1">
    <source>
        <dbReference type="SAM" id="Phobius"/>
    </source>
</evidence>
<proteinExistence type="predicted"/>